<dbReference type="InterPro" id="IPR010280">
    <property type="entry name" value="U5_MeTrfase_fam"/>
</dbReference>
<evidence type="ECO:0000256" key="2">
    <source>
        <dbReference type="ARBA" id="ARBA00022679"/>
    </source>
</evidence>
<dbReference type="Gene3D" id="2.40.50.1070">
    <property type="match status" value="1"/>
</dbReference>
<dbReference type="InterPro" id="IPR035979">
    <property type="entry name" value="RBD_domain_sf"/>
</dbReference>
<sequence>MEEVNSIHNKPNENDDNKQQQKQRSEQSLDPLGYTQQQSQTSEIFKIEINNLPVNIKYQAFLKFLRKKQIIYRKMKLMSLKSSNKSHAYVTFRNEKERSQALNMLNNIEFRGRQLTCRESAPLPDPLIQRQIEHRMQKLKSIDNDDKTNNNNDGNKNNVDLNYSNSTTAEERDKIVNDQVCSLWNVPYDEQINRKIKLLKSMWQRCATDFKYTRPGPELQPTMDWFRNHAPERLKTNFLRSPIINGYRNKYEFSIGADRQVGFRLGLYREGSVRVVSPPENCPIINPQARCILEHFQHYLRERTTLDGYDPVTHEGYWRQILVRLNRQNEALISIRLTRQPTMTDTELECECQKLREHFEQEPKIGVRSVYVEIIEDRYSNQCDHSRFLCGETHIYERLKLPQDEEHLEFRISSTSFFQVNVSAAELLYGKIVELASCGPETIVLDICCGTGTIGLSIAKRVKSVFGFELNEEAVEDARFNVKHNGIVNVEFHCGRAEKLVGPILDQISSKERDADFVAILDPPRNGLPANIIKCLRNNQKIRRVIYVACEAMAARNNFIDLCRPISRAYHKAPFIPVETVAVDLFPHTERCELIVMFERISSSASKSQPEQTQET</sequence>
<keyword evidence="1 8" id="KW-0489">Methyltransferase</keyword>
<evidence type="ECO:0000259" key="10">
    <source>
        <dbReference type="PROSITE" id="PS50102"/>
    </source>
</evidence>
<dbReference type="CDD" id="cd02440">
    <property type="entry name" value="AdoMet_MTases"/>
    <property type="match status" value="1"/>
</dbReference>
<evidence type="ECO:0000256" key="9">
    <source>
        <dbReference type="SAM" id="MobiDB-lite"/>
    </source>
</evidence>
<dbReference type="InterPro" id="IPR000504">
    <property type="entry name" value="RRM_dom"/>
</dbReference>
<dbReference type="OrthoDB" id="10250660at2759"/>
<evidence type="ECO:0000313" key="12">
    <source>
        <dbReference type="EMBL" id="KAH9522025.1"/>
    </source>
</evidence>
<dbReference type="Gene3D" id="3.40.50.150">
    <property type="entry name" value="Vaccinia Virus protein VP39"/>
    <property type="match status" value="1"/>
</dbReference>
<dbReference type="Pfam" id="PF00076">
    <property type="entry name" value="RRM_1"/>
    <property type="match status" value="1"/>
</dbReference>
<accession>A0A922LBG4</accession>
<evidence type="ECO:0000313" key="11">
    <source>
        <dbReference type="EMBL" id="KAH7639373.1"/>
    </source>
</evidence>
<dbReference type="EMBL" id="ASGP02000002">
    <property type="protein sequence ID" value="KAH9522025.1"/>
    <property type="molecule type" value="Genomic_DNA"/>
</dbReference>
<evidence type="ECO:0000256" key="7">
    <source>
        <dbReference type="PROSITE-ProRule" id="PRU00176"/>
    </source>
</evidence>
<reference evidence="12" key="4">
    <citation type="journal article" date="2022" name="Res Sq">
        <title>Comparative Genomics Reveals Insights into the Divergent Evolution of Astigmatic Mites and Household Pest Adaptations.</title>
        <authorList>
            <person name="Xiong Q."/>
            <person name="Wan A.T.-Y."/>
            <person name="Liu X.-Y."/>
            <person name="Fung C.S.-H."/>
            <person name="Xiao X."/>
            <person name="Malainual N."/>
            <person name="Hou J."/>
            <person name="Wang L."/>
            <person name="Wang M."/>
            <person name="Yang K."/>
            <person name="Cui Y."/>
            <person name="Leung E."/>
            <person name="Nong W."/>
            <person name="Shin S.-K."/>
            <person name="Au S."/>
            <person name="Jeong K.Y."/>
            <person name="Chew F.T."/>
            <person name="Hui J."/>
            <person name="Leung T.F."/>
            <person name="Tungtrongchitr A."/>
            <person name="Zhong N."/>
            <person name="Liu Z."/>
            <person name="Tsui S."/>
        </authorList>
    </citation>
    <scope>NUCLEOTIDE SEQUENCE</scope>
    <source>
        <strain evidence="12">Derf</strain>
        <tissue evidence="12">Whole organism</tissue>
    </source>
</reference>
<keyword evidence="2 8" id="KW-0808">Transferase</keyword>
<dbReference type="PROSITE" id="PS50102">
    <property type="entry name" value="RRM"/>
    <property type="match status" value="1"/>
</dbReference>
<feature type="binding site" evidence="8">
    <location>
        <position position="522"/>
    </location>
    <ligand>
        <name>S-adenosyl-L-methionine</name>
        <dbReference type="ChEBI" id="CHEBI:59789"/>
    </ligand>
</feature>
<reference evidence="12" key="1">
    <citation type="submission" date="2013-05" db="EMBL/GenBank/DDBJ databases">
        <authorList>
            <person name="Yim A.K.Y."/>
            <person name="Chan T.F."/>
            <person name="Ji K.M."/>
            <person name="Liu X.Y."/>
            <person name="Zhou J.W."/>
            <person name="Li R.Q."/>
            <person name="Yang K.Y."/>
            <person name="Li J."/>
            <person name="Li M."/>
            <person name="Law P.T.W."/>
            <person name="Wu Y.L."/>
            <person name="Cai Z.L."/>
            <person name="Qin H."/>
            <person name="Bao Y."/>
            <person name="Leung R.K.K."/>
            <person name="Ng P.K.S."/>
            <person name="Zou J."/>
            <person name="Zhong X.J."/>
            <person name="Ran P.X."/>
            <person name="Zhong N.S."/>
            <person name="Liu Z.G."/>
            <person name="Tsui S.K.W."/>
        </authorList>
    </citation>
    <scope>NUCLEOTIDE SEQUENCE</scope>
    <source>
        <strain evidence="12">Derf</strain>
        <tissue evidence="12">Whole organism</tissue>
    </source>
</reference>
<protein>
    <recommendedName>
        <fullName evidence="5">tRNA (uracil(54)-C(5))-methyltransferase</fullName>
        <ecNumber evidence="5">2.1.1.35</ecNumber>
    </recommendedName>
</protein>
<dbReference type="InterPro" id="IPR012677">
    <property type="entry name" value="Nucleotide-bd_a/b_plait_sf"/>
</dbReference>
<comment type="caution">
    <text evidence="8">Lacks conserved residue(s) required for the propagation of feature annotation.</text>
</comment>
<dbReference type="GO" id="GO:0030697">
    <property type="term" value="F:tRNA (uracil(54)-C5)-methyltransferase activity, S-adenosyl methionine-dependent"/>
    <property type="evidence" value="ECO:0007669"/>
    <property type="project" value="UniProtKB-EC"/>
</dbReference>
<dbReference type="Proteomes" id="UP000790347">
    <property type="component" value="Unassembled WGS sequence"/>
</dbReference>
<dbReference type="GO" id="GO:0032259">
    <property type="term" value="P:methylation"/>
    <property type="evidence" value="ECO:0007669"/>
    <property type="project" value="UniProtKB-KW"/>
</dbReference>
<keyword evidence="4 7" id="KW-0694">RNA-binding</keyword>
<dbReference type="EC" id="2.1.1.35" evidence="5"/>
<feature type="domain" description="RRM" evidence="10">
    <location>
        <begin position="45"/>
        <end position="122"/>
    </location>
</feature>
<proteinExistence type="inferred from homology"/>
<evidence type="ECO:0000256" key="6">
    <source>
        <dbReference type="ARBA" id="ARBA00047278"/>
    </source>
</evidence>
<feature type="active site" description="Nucleophile" evidence="8">
    <location>
        <position position="550"/>
    </location>
</feature>
<dbReference type="GO" id="GO:0006396">
    <property type="term" value="P:RNA processing"/>
    <property type="evidence" value="ECO:0007669"/>
    <property type="project" value="InterPro"/>
</dbReference>
<feature type="compositionally biased region" description="Basic and acidic residues" evidence="9">
    <location>
        <begin position="10"/>
        <end position="27"/>
    </location>
</feature>
<keyword evidence="3 8" id="KW-0949">S-adenosyl-L-methionine</keyword>
<comment type="caution">
    <text evidence="12">The sequence shown here is derived from an EMBL/GenBank/DDBJ whole genome shotgun (WGS) entry which is preliminary data.</text>
</comment>
<evidence type="ECO:0000256" key="4">
    <source>
        <dbReference type="ARBA" id="ARBA00022884"/>
    </source>
</evidence>
<evidence type="ECO:0000256" key="8">
    <source>
        <dbReference type="PROSITE-ProRule" id="PRU01024"/>
    </source>
</evidence>
<organism evidence="12 13">
    <name type="scientific">Dermatophagoides farinae</name>
    <name type="common">American house dust mite</name>
    <dbReference type="NCBI Taxonomy" id="6954"/>
    <lineage>
        <taxon>Eukaryota</taxon>
        <taxon>Metazoa</taxon>
        <taxon>Ecdysozoa</taxon>
        <taxon>Arthropoda</taxon>
        <taxon>Chelicerata</taxon>
        <taxon>Arachnida</taxon>
        <taxon>Acari</taxon>
        <taxon>Acariformes</taxon>
        <taxon>Sarcoptiformes</taxon>
        <taxon>Astigmata</taxon>
        <taxon>Psoroptidia</taxon>
        <taxon>Analgoidea</taxon>
        <taxon>Pyroglyphidae</taxon>
        <taxon>Dermatophagoidinae</taxon>
        <taxon>Dermatophagoides</taxon>
    </lineage>
</organism>
<feature type="region of interest" description="Disordered" evidence="9">
    <location>
        <begin position="1"/>
        <end position="36"/>
    </location>
</feature>
<dbReference type="Gene3D" id="3.30.70.330">
    <property type="match status" value="1"/>
</dbReference>
<gene>
    <name evidence="12" type="primary">TRMT2A</name>
    <name evidence="12" type="ORF">DERF_005630</name>
    <name evidence="11" type="ORF">HUG17_3406</name>
</gene>
<reference evidence="11" key="3">
    <citation type="journal article" date="2021" name="World Allergy Organ. J.">
        <title>Chromosome-level assembly of Dermatophagoides farinae genome and transcriptome reveals two novel allergens Der f 37 and Der f 39.</title>
        <authorList>
            <person name="Chen J."/>
            <person name="Cai Z."/>
            <person name="Fan D."/>
            <person name="Hu J."/>
            <person name="Hou Y."/>
            <person name="He Y."/>
            <person name="Zhang Z."/>
            <person name="Zhao Z."/>
            <person name="Gao P."/>
            <person name="Hu W."/>
            <person name="Sun J."/>
            <person name="Li J."/>
            <person name="Ji K."/>
        </authorList>
    </citation>
    <scope>NUCLEOTIDE SEQUENCE</scope>
    <source>
        <strain evidence="11">JKM2019</strain>
    </source>
</reference>
<dbReference type="SUPFAM" id="SSF53335">
    <property type="entry name" value="S-adenosyl-L-methionine-dependent methyltransferases"/>
    <property type="match status" value="1"/>
</dbReference>
<dbReference type="Proteomes" id="UP000828236">
    <property type="component" value="Unassembled WGS sequence"/>
</dbReference>
<dbReference type="PANTHER" id="PTHR45904">
    <property type="entry name" value="TRNA (URACIL-5-)-METHYLTRANSFERASE"/>
    <property type="match status" value="1"/>
</dbReference>
<dbReference type="InterPro" id="IPR029063">
    <property type="entry name" value="SAM-dependent_MTases_sf"/>
</dbReference>
<comment type="similarity">
    <text evidence="8">Belongs to the class I-like SAM-binding methyltransferase superfamily. RNA M5U methyltransferase family.</text>
</comment>
<dbReference type="SUPFAM" id="SSF54928">
    <property type="entry name" value="RNA-binding domain, RBD"/>
    <property type="match status" value="1"/>
</dbReference>
<dbReference type="Pfam" id="PF05958">
    <property type="entry name" value="tRNA_U5-meth_tr"/>
    <property type="match status" value="1"/>
</dbReference>
<feature type="region of interest" description="Disordered" evidence="9">
    <location>
        <begin position="140"/>
        <end position="163"/>
    </location>
</feature>
<dbReference type="InterPro" id="IPR045850">
    <property type="entry name" value="TRM2_met"/>
</dbReference>
<name>A0A922LBG4_DERFA</name>
<dbReference type="GO" id="GO:0003723">
    <property type="term" value="F:RNA binding"/>
    <property type="evidence" value="ECO:0007669"/>
    <property type="project" value="UniProtKB-UniRule"/>
</dbReference>
<feature type="compositionally biased region" description="Low complexity" evidence="9">
    <location>
        <begin position="149"/>
        <end position="162"/>
    </location>
</feature>
<reference evidence="11" key="2">
    <citation type="submission" date="2020-06" db="EMBL/GenBank/DDBJ databases">
        <authorList>
            <person name="Ji K."/>
            <person name="Li J."/>
        </authorList>
    </citation>
    <scope>NUCLEOTIDE SEQUENCE</scope>
    <source>
        <strain evidence="11">JKM2019</strain>
        <tissue evidence="11">Whole body</tissue>
    </source>
</reference>
<evidence type="ECO:0000313" key="13">
    <source>
        <dbReference type="Proteomes" id="UP000790347"/>
    </source>
</evidence>
<feature type="binding site" evidence="8">
    <location>
        <position position="469"/>
    </location>
    <ligand>
        <name>S-adenosyl-L-methionine</name>
        <dbReference type="ChEBI" id="CHEBI:59789"/>
    </ligand>
</feature>
<comment type="catalytic activity">
    <reaction evidence="6">
        <text>uridine(54) in tRNA + S-adenosyl-L-methionine = 5-methyluridine(54) in tRNA + S-adenosyl-L-homocysteine + H(+)</text>
        <dbReference type="Rhea" id="RHEA:42712"/>
        <dbReference type="Rhea" id="RHEA-COMP:10167"/>
        <dbReference type="Rhea" id="RHEA-COMP:10193"/>
        <dbReference type="ChEBI" id="CHEBI:15378"/>
        <dbReference type="ChEBI" id="CHEBI:57856"/>
        <dbReference type="ChEBI" id="CHEBI:59789"/>
        <dbReference type="ChEBI" id="CHEBI:65315"/>
        <dbReference type="ChEBI" id="CHEBI:74447"/>
        <dbReference type="EC" id="2.1.1.35"/>
    </reaction>
    <physiologicalReaction direction="left-to-right" evidence="6">
        <dbReference type="Rhea" id="RHEA:42713"/>
    </physiologicalReaction>
</comment>
<feature type="binding site" evidence="8">
    <location>
        <position position="419"/>
    </location>
    <ligand>
        <name>S-adenosyl-L-methionine</name>
        <dbReference type="ChEBI" id="CHEBI:59789"/>
    </ligand>
</feature>
<dbReference type="PROSITE" id="PS51687">
    <property type="entry name" value="SAM_MT_RNA_M5U"/>
    <property type="match status" value="1"/>
</dbReference>
<evidence type="ECO:0000256" key="1">
    <source>
        <dbReference type="ARBA" id="ARBA00022603"/>
    </source>
</evidence>
<evidence type="ECO:0000256" key="3">
    <source>
        <dbReference type="ARBA" id="ARBA00022691"/>
    </source>
</evidence>
<dbReference type="EMBL" id="SDOV01000007">
    <property type="protein sequence ID" value="KAH7639373.1"/>
    <property type="molecule type" value="Genomic_DNA"/>
</dbReference>
<evidence type="ECO:0000256" key="5">
    <source>
        <dbReference type="ARBA" id="ARBA00033763"/>
    </source>
</evidence>
<dbReference type="AlphaFoldDB" id="A0A922LBG4"/>
<dbReference type="PANTHER" id="PTHR45904:SF2">
    <property type="entry name" value="TRNA (URACIL-5-)-METHYLTRANSFERASE HOMOLOG A"/>
    <property type="match status" value="1"/>
</dbReference>
<keyword evidence="13" id="KW-1185">Reference proteome</keyword>